<evidence type="ECO:0000256" key="5">
    <source>
        <dbReference type="ARBA" id="ARBA00023040"/>
    </source>
</evidence>
<dbReference type="PANTHER" id="PTHR24249">
    <property type="entry name" value="HISTAMINE RECEPTOR-RELATED G-PROTEIN COUPLED RECEPTOR"/>
    <property type="match status" value="1"/>
</dbReference>
<evidence type="ECO:0000313" key="11">
    <source>
        <dbReference type="EMBL" id="OWA52606.1"/>
    </source>
</evidence>
<keyword evidence="2" id="KW-1003">Cell membrane</keyword>
<evidence type="ECO:0000256" key="4">
    <source>
        <dbReference type="ARBA" id="ARBA00022989"/>
    </source>
</evidence>
<keyword evidence="8" id="KW-0807">Transducer</keyword>
<feature type="domain" description="G-protein coupled receptors family 1 profile" evidence="10">
    <location>
        <begin position="50"/>
        <end position="192"/>
    </location>
</feature>
<dbReference type="EMBL" id="MTYJ01000276">
    <property type="protein sequence ID" value="OWA52606.1"/>
    <property type="molecule type" value="Genomic_DNA"/>
</dbReference>
<dbReference type="InterPro" id="IPR017452">
    <property type="entry name" value="GPCR_Rhodpsn_7TM"/>
</dbReference>
<dbReference type="Pfam" id="PF10328">
    <property type="entry name" value="7TM_GPCR_Srx"/>
    <property type="match status" value="1"/>
</dbReference>
<organism evidence="11 12">
    <name type="scientific">Hypsibius exemplaris</name>
    <name type="common">Freshwater tardigrade</name>
    <dbReference type="NCBI Taxonomy" id="2072580"/>
    <lineage>
        <taxon>Eukaryota</taxon>
        <taxon>Metazoa</taxon>
        <taxon>Ecdysozoa</taxon>
        <taxon>Tardigrada</taxon>
        <taxon>Eutardigrada</taxon>
        <taxon>Parachela</taxon>
        <taxon>Hypsibioidea</taxon>
        <taxon>Hypsibiidae</taxon>
        <taxon>Hypsibius</taxon>
    </lineage>
</organism>
<sequence>MLNLSVSSFNWTSNEGNCTSQADAWNLVHRSALTVWFATFLAFSLLGILTNDVQFIVIIRSQTLRSGAGALILHVIANCFITSAIHNPVYGILIYGDNFWFARPRDICRYVYFLMSMTQFATNWAEASLAVNRLIAVGFPFAYKAWSTRKVTGMMIAASWLMAGASFLSNTFERSGRFYARERNTRLCTEGD</sequence>
<reference evidence="12" key="1">
    <citation type="submission" date="2017-01" db="EMBL/GenBank/DDBJ databases">
        <title>Comparative genomics of anhydrobiosis in the tardigrade Hypsibius dujardini.</title>
        <authorList>
            <person name="Yoshida Y."/>
            <person name="Koutsovoulos G."/>
            <person name="Laetsch D."/>
            <person name="Stevens L."/>
            <person name="Kumar S."/>
            <person name="Horikawa D."/>
            <person name="Ishino K."/>
            <person name="Komine S."/>
            <person name="Tomita M."/>
            <person name="Blaxter M."/>
            <person name="Arakawa K."/>
        </authorList>
    </citation>
    <scope>NUCLEOTIDE SEQUENCE [LARGE SCALE GENOMIC DNA]</scope>
    <source>
        <strain evidence="12">Z151</strain>
    </source>
</reference>
<dbReference type="OrthoDB" id="5950740at2759"/>
<evidence type="ECO:0000256" key="7">
    <source>
        <dbReference type="ARBA" id="ARBA00023170"/>
    </source>
</evidence>
<evidence type="ECO:0000256" key="8">
    <source>
        <dbReference type="ARBA" id="ARBA00023224"/>
    </source>
</evidence>
<keyword evidence="7" id="KW-0675">Receptor</keyword>
<dbReference type="Gene3D" id="1.20.1070.10">
    <property type="entry name" value="Rhodopsin 7-helix transmembrane proteins"/>
    <property type="match status" value="1"/>
</dbReference>
<keyword evidence="3 9" id="KW-0812">Transmembrane</keyword>
<feature type="transmembrane region" description="Helical" evidence="9">
    <location>
        <begin position="151"/>
        <end position="172"/>
    </location>
</feature>
<comment type="caution">
    <text evidence="11">The sequence shown here is derived from an EMBL/GenBank/DDBJ whole genome shotgun (WGS) entry which is preliminary data.</text>
</comment>
<evidence type="ECO:0000313" key="12">
    <source>
        <dbReference type="Proteomes" id="UP000192578"/>
    </source>
</evidence>
<evidence type="ECO:0000259" key="10">
    <source>
        <dbReference type="PROSITE" id="PS50262"/>
    </source>
</evidence>
<proteinExistence type="predicted"/>
<comment type="subcellular location">
    <subcellularLocation>
        <location evidence="1">Cell membrane</location>
        <topology evidence="1">Multi-pass membrane protein</topology>
    </subcellularLocation>
</comment>
<dbReference type="InterPro" id="IPR019430">
    <property type="entry name" value="7TM_GPCR_serpentine_rcpt_Srx"/>
</dbReference>
<gene>
    <name evidence="11" type="ORF">BV898_17054</name>
</gene>
<keyword evidence="5" id="KW-0297">G-protein coupled receptor</keyword>
<dbReference type="PANTHER" id="PTHR24249:SF372">
    <property type="entry name" value="G-PROTEIN COUPLED RECEPTORS FAMILY 1 PROFILE DOMAIN-CONTAINING PROTEIN"/>
    <property type="match status" value="1"/>
</dbReference>
<feature type="transmembrane region" description="Helical" evidence="9">
    <location>
        <begin position="71"/>
        <end position="95"/>
    </location>
</feature>
<dbReference type="GO" id="GO:0004930">
    <property type="term" value="F:G protein-coupled receptor activity"/>
    <property type="evidence" value="ECO:0007669"/>
    <property type="project" value="UniProtKB-KW"/>
</dbReference>
<dbReference type="InterPro" id="IPR050569">
    <property type="entry name" value="TAAR"/>
</dbReference>
<name>A0A9X6NHA0_HYPEX</name>
<dbReference type="GO" id="GO:0005886">
    <property type="term" value="C:plasma membrane"/>
    <property type="evidence" value="ECO:0007669"/>
    <property type="project" value="UniProtKB-SubCell"/>
</dbReference>
<keyword evidence="6 9" id="KW-0472">Membrane</keyword>
<evidence type="ECO:0000256" key="6">
    <source>
        <dbReference type="ARBA" id="ARBA00023136"/>
    </source>
</evidence>
<feature type="transmembrane region" description="Helical" evidence="9">
    <location>
        <begin position="35"/>
        <end position="59"/>
    </location>
</feature>
<keyword evidence="4 9" id="KW-1133">Transmembrane helix</keyword>
<evidence type="ECO:0000256" key="1">
    <source>
        <dbReference type="ARBA" id="ARBA00004651"/>
    </source>
</evidence>
<evidence type="ECO:0000256" key="2">
    <source>
        <dbReference type="ARBA" id="ARBA00022475"/>
    </source>
</evidence>
<dbReference type="AlphaFoldDB" id="A0A9X6NHA0"/>
<protein>
    <recommendedName>
        <fullName evidence="10">G-protein coupled receptors family 1 profile domain-containing protein</fullName>
    </recommendedName>
</protein>
<evidence type="ECO:0000256" key="9">
    <source>
        <dbReference type="SAM" id="Phobius"/>
    </source>
</evidence>
<accession>A0A9X6NHA0</accession>
<dbReference type="PROSITE" id="PS50262">
    <property type="entry name" value="G_PROTEIN_RECEP_F1_2"/>
    <property type="match status" value="1"/>
</dbReference>
<evidence type="ECO:0000256" key="3">
    <source>
        <dbReference type="ARBA" id="ARBA00022692"/>
    </source>
</evidence>
<dbReference type="CDD" id="cd00637">
    <property type="entry name" value="7tm_classA_rhodopsin-like"/>
    <property type="match status" value="1"/>
</dbReference>
<dbReference type="Proteomes" id="UP000192578">
    <property type="component" value="Unassembled WGS sequence"/>
</dbReference>
<dbReference type="SUPFAM" id="SSF81321">
    <property type="entry name" value="Family A G protein-coupled receptor-like"/>
    <property type="match status" value="1"/>
</dbReference>
<keyword evidence="12" id="KW-1185">Reference proteome</keyword>